<name>A0A7R9MHX1_9ACAR</name>
<gene>
    <name evidence="1" type="ORF">ONB1V03_LOCUS17126</name>
</gene>
<organism evidence="1">
    <name type="scientific">Oppiella nova</name>
    <dbReference type="NCBI Taxonomy" id="334625"/>
    <lineage>
        <taxon>Eukaryota</taxon>
        <taxon>Metazoa</taxon>
        <taxon>Ecdysozoa</taxon>
        <taxon>Arthropoda</taxon>
        <taxon>Chelicerata</taxon>
        <taxon>Arachnida</taxon>
        <taxon>Acari</taxon>
        <taxon>Acariformes</taxon>
        <taxon>Sarcoptiformes</taxon>
        <taxon>Oribatida</taxon>
        <taxon>Brachypylina</taxon>
        <taxon>Oppioidea</taxon>
        <taxon>Oppiidae</taxon>
        <taxon>Oppiella</taxon>
    </lineage>
</organism>
<proteinExistence type="predicted"/>
<feature type="non-terminal residue" evidence="1">
    <location>
        <position position="1"/>
    </location>
</feature>
<dbReference type="OrthoDB" id="10683404at2759"/>
<dbReference type="EMBL" id="CAJPVJ010020606">
    <property type="protein sequence ID" value="CAG2177698.1"/>
    <property type="molecule type" value="Genomic_DNA"/>
</dbReference>
<evidence type="ECO:0000313" key="2">
    <source>
        <dbReference type="Proteomes" id="UP000728032"/>
    </source>
</evidence>
<evidence type="ECO:0000313" key="1">
    <source>
        <dbReference type="EMBL" id="CAD7660560.1"/>
    </source>
</evidence>
<protein>
    <submittedName>
        <fullName evidence="1">Uncharacterized protein</fullName>
    </submittedName>
</protein>
<dbReference type="EMBL" id="OC935431">
    <property type="protein sequence ID" value="CAD7660560.1"/>
    <property type="molecule type" value="Genomic_DNA"/>
</dbReference>
<reference evidence="1" key="1">
    <citation type="submission" date="2020-11" db="EMBL/GenBank/DDBJ databases">
        <authorList>
            <person name="Tran Van P."/>
        </authorList>
    </citation>
    <scope>NUCLEOTIDE SEQUENCE</scope>
</reference>
<dbReference type="Proteomes" id="UP000728032">
    <property type="component" value="Unassembled WGS sequence"/>
</dbReference>
<keyword evidence="2" id="KW-1185">Reference proteome</keyword>
<dbReference type="AlphaFoldDB" id="A0A7R9MHX1"/>
<accession>A0A7R9MHX1</accession>
<sequence>MNAVLSRSAVIVKALHRQYCRYRHYGTDTPFVRTLDGQAFIRDVRDREAIGDDMDCELSLLDTKYCTQQTLDALSVRLTNANNFPLLPNPRIKSG</sequence>